<evidence type="ECO:0000313" key="2">
    <source>
        <dbReference type="EMBL" id="GLB67946.1"/>
    </source>
</evidence>
<dbReference type="Proteomes" id="UP001209654">
    <property type="component" value="Unassembled WGS sequence"/>
</dbReference>
<feature type="compositionally biased region" description="Polar residues" evidence="1">
    <location>
        <begin position="65"/>
        <end position="76"/>
    </location>
</feature>
<dbReference type="EMBL" id="BRVS01000011">
    <property type="protein sequence ID" value="GLB67946.1"/>
    <property type="molecule type" value="Genomic_DNA"/>
</dbReference>
<gene>
    <name evidence="2" type="ORF">AHIS1636_23880</name>
</gene>
<feature type="region of interest" description="Disordered" evidence="1">
    <location>
        <begin position="47"/>
        <end position="81"/>
    </location>
</feature>
<sequence length="127" mass="13448">MRGPVRRRRGSFASQRSEHGYARTKEFCLPESEPFITQGPFRWRAPNSAEQKDVATTAAGPDCTDNVSGSGKTTGRPSGFGRDLWWKPSAAASVTPTGSPLALPAPGPAAAPIRRAGGLIAQPVEDM</sequence>
<feature type="region of interest" description="Disordered" evidence="1">
    <location>
        <begin position="93"/>
        <end position="112"/>
    </location>
</feature>
<evidence type="ECO:0000313" key="3">
    <source>
        <dbReference type="Proteomes" id="UP001209654"/>
    </source>
</evidence>
<reference evidence="2 3" key="1">
    <citation type="journal article" date="2023" name="Int. J. Syst. Evol. Microbiol.">
        <title>Arthrobacter mangrovi sp. nov., an actinobacterium isolated from the rhizosphere of a mangrove.</title>
        <authorList>
            <person name="Hamada M."/>
            <person name="Saitou S."/>
            <person name="Enomoto N."/>
            <person name="Nanri K."/>
            <person name="Hidaka K."/>
            <person name="Miura T."/>
            <person name="Tamura T."/>
        </authorList>
    </citation>
    <scope>NUCLEOTIDE SEQUENCE [LARGE SCALE GENOMIC DNA]</scope>
    <source>
        <strain evidence="2 3">NBRC 112813</strain>
    </source>
</reference>
<feature type="region of interest" description="Disordered" evidence="1">
    <location>
        <begin position="1"/>
        <end position="24"/>
    </location>
</feature>
<proteinExistence type="predicted"/>
<feature type="compositionally biased region" description="Basic residues" evidence="1">
    <location>
        <begin position="1"/>
        <end position="10"/>
    </location>
</feature>
<name>A0ABQ5MVE5_9MICC</name>
<organism evidence="2 3">
    <name type="scientific">Arthrobacter mangrovi</name>
    <dbReference type="NCBI Taxonomy" id="2966350"/>
    <lineage>
        <taxon>Bacteria</taxon>
        <taxon>Bacillati</taxon>
        <taxon>Actinomycetota</taxon>
        <taxon>Actinomycetes</taxon>
        <taxon>Micrococcales</taxon>
        <taxon>Micrococcaceae</taxon>
        <taxon>Arthrobacter</taxon>
    </lineage>
</organism>
<accession>A0ABQ5MVE5</accession>
<evidence type="ECO:0000256" key="1">
    <source>
        <dbReference type="SAM" id="MobiDB-lite"/>
    </source>
</evidence>
<protein>
    <submittedName>
        <fullName evidence="2">Uncharacterized protein</fullName>
    </submittedName>
</protein>
<keyword evidence="3" id="KW-1185">Reference proteome</keyword>
<comment type="caution">
    <text evidence="2">The sequence shown here is derived from an EMBL/GenBank/DDBJ whole genome shotgun (WGS) entry which is preliminary data.</text>
</comment>